<keyword evidence="4 7" id="KW-0812">Transmembrane</keyword>
<evidence type="ECO:0000256" key="3">
    <source>
        <dbReference type="ARBA" id="ARBA00022475"/>
    </source>
</evidence>
<feature type="transmembrane region" description="Helical" evidence="7">
    <location>
        <begin position="219"/>
        <end position="237"/>
    </location>
</feature>
<evidence type="ECO:0000256" key="7">
    <source>
        <dbReference type="SAM" id="Phobius"/>
    </source>
</evidence>
<keyword evidence="6 7" id="KW-0472">Membrane</keyword>
<sequence>MPSLETDNEQDDIATRTLQGSIYTITAAIITLILGLIRLVLLLKFLQPDQFGVVTQALLIVNFTTLFSLPGLDKALIQRQSISKKGVLPTYFTLRLGLVLIVLSLLLVLTPIISRFYSDFPLLAVILTAVLFIDVIKALNSVQETILSRQLSFRNIAIANVVSGFVMTIVAPTLAWQGWGAWSLVAESGVGQLTRFLIFWLLARAWTPRFGWDREIARWFYAFSIKIWGGISLNFILDRFDDFWIGYALGKTPLGIYSQAYAFARYPRRIIAAPILAIFFPTFAQLRTDRKRLSIAFSRSTSLMIRAGFLFSLLFILTASEFVTLLGSKWEPMLIILQLMIVYTLLDPLAAGANSLLVAIGKPEIVLQIRSVQLLIFIPAVILLGWWQGIAGVAIAANVMVFIGMVISFRYASRFVDFSVKQLWLWPSVAVTLTITAVFLLTPLWATVNIWLIILAKLLVISTLYLGCLWLSEKEQLKADWQLIWHKLRSISTK</sequence>
<evidence type="ECO:0000256" key="1">
    <source>
        <dbReference type="ARBA" id="ARBA00004651"/>
    </source>
</evidence>
<feature type="transmembrane region" description="Helical" evidence="7">
    <location>
        <begin position="92"/>
        <end position="114"/>
    </location>
</feature>
<dbReference type="EMBL" id="UOEU01000498">
    <property type="protein sequence ID" value="VAW33981.1"/>
    <property type="molecule type" value="Genomic_DNA"/>
</dbReference>
<feature type="transmembrane region" description="Helical" evidence="7">
    <location>
        <begin position="120"/>
        <end position="136"/>
    </location>
</feature>
<dbReference type="PANTHER" id="PTHR30250:SF10">
    <property type="entry name" value="LIPOPOLYSACCHARIDE BIOSYNTHESIS PROTEIN WZXC"/>
    <property type="match status" value="1"/>
</dbReference>
<evidence type="ECO:0000256" key="2">
    <source>
        <dbReference type="ARBA" id="ARBA00007430"/>
    </source>
</evidence>
<reference evidence="8" key="1">
    <citation type="submission" date="2018-06" db="EMBL/GenBank/DDBJ databases">
        <authorList>
            <person name="Zhirakovskaya E."/>
        </authorList>
    </citation>
    <scope>NUCLEOTIDE SEQUENCE</scope>
</reference>
<evidence type="ECO:0000256" key="4">
    <source>
        <dbReference type="ARBA" id="ARBA00022692"/>
    </source>
</evidence>
<feature type="transmembrane region" description="Helical" evidence="7">
    <location>
        <begin position="157"/>
        <end position="177"/>
    </location>
</feature>
<evidence type="ECO:0000313" key="8">
    <source>
        <dbReference type="EMBL" id="VAW33981.1"/>
    </source>
</evidence>
<evidence type="ECO:0008006" key="9">
    <source>
        <dbReference type="Google" id="ProtNLM"/>
    </source>
</evidence>
<dbReference type="GO" id="GO:0005886">
    <property type="term" value="C:plasma membrane"/>
    <property type="evidence" value="ECO:0007669"/>
    <property type="project" value="UniProtKB-SubCell"/>
</dbReference>
<feature type="transmembrane region" description="Helical" evidence="7">
    <location>
        <begin position="189"/>
        <end position="207"/>
    </location>
</feature>
<comment type="subcellular location">
    <subcellularLocation>
        <location evidence="1">Cell membrane</location>
        <topology evidence="1">Multi-pass membrane protein</topology>
    </subcellularLocation>
</comment>
<proteinExistence type="inferred from homology"/>
<feature type="transmembrane region" description="Helical" evidence="7">
    <location>
        <begin position="307"/>
        <end position="327"/>
    </location>
</feature>
<evidence type="ECO:0000256" key="5">
    <source>
        <dbReference type="ARBA" id="ARBA00022989"/>
    </source>
</evidence>
<keyword evidence="5 7" id="KW-1133">Transmembrane helix</keyword>
<gene>
    <name evidence="8" type="ORF">MNBD_CHLOROFLEXI01-213</name>
</gene>
<accession>A0A3B0US94</accession>
<dbReference type="AlphaFoldDB" id="A0A3B0US94"/>
<feature type="transmembrane region" description="Helical" evidence="7">
    <location>
        <begin position="270"/>
        <end position="286"/>
    </location>
</feature>
<evidence type="ECO:0000256" key="6">
    <source>
        <dbReference type="ARBA" id="ARBA00023136"/>
    </source>
</evidence>
<keyword evidence="3" id="KW-1003">Cell membrane</keyword>
<name>A0A3B0US94_9ZZZZ</name>
<feature type="transmembrane region" description="Helical" evidence="7">
    <location>
        <begin position="450"/>
        <end position="471"/>
    </location>
</feature>
<dbReference type="Pfam" id="PF13440">
    <property type="entry name" value="Polysacc_synt_3"/>
    <property type="match status" value="1"/>
</dbReference>
<feature type="transmembrane region" description="Helical" evidence="7">
    <location>
        <begin position="53"/>
        <end position="72"/>
    </location>
</feature>
<feature type="transmembrane region" description="Helical" evidence="7">
    <location>
        <begin position="21"/>
        <end position="41"/>
    </location>
</feature>
<feature type="transmembrane region" description="Helical" evidence="7">
    <location>
        <begin position="393"/>
        <end position="412"/>
    </location>
</feature>
<feature type="transmembrane region" description="Helical" evidence="7">
    <location>
        <begin position="424"/>
        <end position="444"/>
    </location>
</feature>
<dbReference type="PANTHER" id="PTHR30250">
    <property type="entry name" value="PST FAMILY PREDICTED COLANIC ACID TRANSPORTER"/>
    <property type="match status" value="1"/>
</dbReference>
<organism evidence="8">
    <name type="scientific">hydrothermal vent metagenome</name>
    <dbReference type="NCBI Taxonomy" id="652676"/>
    <lineage>
        <taxon>unclassified sequences</taxon>
        <taxon>metagenomes</taxon>
        <taxon>ecological metagenomes</taxon>
    </lineage>
</organism>
<feature type="transmembrane region" description="Helical" evidence="7">
    <location>
        <begin position="367"/>
        <end position="387"/>
    </location>
</feature>
<protein>
    <recommendedName>
        <fullName evidence="9">Polysaccharide biosynthesis protein C-terminal domain-containing protein</fullName>
    </recommendedName>
</protein>
<dbReference type="InterPro" id="IPR050833">
    <property type="entry name" value="Poly_Biosynth_Transport"/>
</dbReference>
<feature type="transmembrane region" description="Helical" evidence="7">
    <location>
        <begin position="333"/>
        <end position="360"/>
    </location>
</feature>
<comment type="similarity">
    <text evidence="2">Belongs to the polysaccharide synthase family.</text>
</comment>